<keyword evidence="7 10" id="KW-0624">Polysaccharide degradation</keyword>
<dbReference type="InterPro" id="IPR018238">
    <property type="entry name" value="Glyco_hydro_14_CS"/>
</dbReference>
<evidence type="ECO:0000256" key="1">
    <source>
        <dbReference type="ARBA" id="ARBA00000546"/>
    </source>
</evidence>
<reference evidence="11 12" key="1">
    <citation type="journal article" date="2018" name="Plant J.">
        <title>Genome sequences of Chlorella sorokiniana UTEX 1602 and Micractinium conductrix SAG 241.80: implications to maltose excretion by a green alga.</title>
        <authorList>
            <person name="Arriola M.B."/>
            <person name="Velmurugan N."/>
            <person name="Zhang Y."/>
            <person name="Plunkett M.H."/>
            <person name="Hondzo H."/>
            <person name="Barney B.M."/>
        </authorList>
    </citation>
    <scope>NUCLEOTIDE SEQUENCE [LARGE SCALE GENOMIC DNA]</scope>
    <source>
        <strain evidence="11">1602</strain>
        <strain evidence="12">UTEX 1602</strain>
    </source>
</reference>
<dbReference type="PANTHER" id="PTHR31352:SF40">
    <property type="entry name" value="BETA-AMYLASE 6"/>
    <property type="match status" value="1"/>
</dbReference>
<evidence type="ECO:0000256" key="3">
    <source>
        <dbReference type="ARBA" id="ARBA00012594"/>
    </source>
</evidence>
<dbReference type="InterPro" id="IPR001554">
    <property type="entry name" value="Glyco_hydro_14"/>
</dbReference>
<sequence length="489" mass="54211">MLSRIYQASDARMAPARQRARITAPVRGVPVYVMLPLDTVWLLERDGATQPLLIREKAMEVGLEMLSRAGVDGVMIDVWWGIAEHAGPGHYDFSAYRKLFEQVASKGLKVQAVMSFHAAGNNVGDCCRISLPRWVVEAGEADPDIFFTDSSGYRNRECLSIGADEQPVLAGRTPIQAQADFIAAFADEFGDMLGGVITEVTVGMGPAGELRYPSYPEGDGRWRFPGIGQFQCYDKYMLASLREAALAAGHPEWGHGGPHDSGSYNSHSSETGFFKSYGGSWDTEYGRFFLNWYSGLLNQHADRLLGAARQVLSARCRPRTMREARELSDGGMLYVFEPAVQLGIKLAGVHWWFKSRAHAAELTAGYYNTRERNGYLPIFEMLKRHGATASFTCVEMRDCEHPIEGRCSPEGLLNQVLSTAARVGVPMSGENALQRYDQWAFDKICDSAFGQSVMAGRLEKLTFLRMGDMMIDNWSAFGAFLQRLTCPPS</sequence>
<dbReference type="EMBL" id="LHPG02000007">
    <property type="protein sequence ID" value="PRW56985.1"/>
    <property type="molecule type" value="Genomic_DNA"/>
</dbReference>
<dbReference type="EC" id="3.2.1.2" evidence="3 10"/>
<evidence type="ECO:0000313" key="12">
    <source>
        <dbReference type="Proteomes" id="UP000239899"/>
    </source>
</evidence>
<evidence type="ECO:0000256" key="8">
    <source>
        <dbReference type="PIRSR" id="PIRSR601554-1"/>
    </source>
</evidence>
<comment type="similarity">
    <text evidence="2 10">Belongs to the glycosyl hydrolase 14 family.</text>
</comment>
<evidence type="ECO:0000256" key="10">
    <source>
        <dbReference type="RuleBase" id="RU000509"/>
    </source>
</evidence>
<keyword evidence="4 10" id="KW-0378">Hydrolase</keyword>
<comment type="caution">
    <text evidence="11">The sequence shown here is derived from an EMBL/GenBank/DDBJ whole genome shotgun (WGS) entry which is preliminary data.</text>
</comment>
<keyword evidence="12" id="KW-1185">Reference proteome</keyword>
<feature type="binding site" evidence="9">
    <location>
        <position position="77"/>
    </location>
    <ligand>
        <name>substrate</name>
    </ligand>
</feature>
<feature type="binding site" evidence="9">
    <location>
        <position position="350"/>
    </location>
    <ligand>
        <name>substrate</name>
    </ligand>
</feature>
<dbReference type="PANTHER" id="PTHR31352">
    <property type="entry name" value="BETA-AMYLASE 1, CHLOROPLASTIC"/>
    <property type="match status" value="1"/>
</dbReference>
<evidence type="ECO:0000256" key="9">
    <source>
        <dbReference type="PIRSR" id="PIRSR601554-2"/>
    </source>
</evidence>
<dbReference type="Pfam" id="PF01373">
    <property type="entry name" value="Glyco_hydro_14"/>
    <property type="match status" value="2"/>
</dbReference>
<keyword evidence="6 10" id="KW-0326">Glycosidase</keyword>
<dbReference type="GO" id="GO:0000272">
    <property type="term" value="P:polysaccharide catabolic process"/>
    <property type="evidence" value="ECO:0007669"/>
    <property type="project" value="UniProtKB-KW"/>
</dbReference>
<feature type="active site" description="Proton acceptor" evidence="8">
    <location>
        <position position="430"/>
    </location>
</feature>
<dbReference type="AlphaFoldDB" id="A0A2P6TSE2"/>
<feature type="active site" description="Proton donor" evidence="8">
    <location>
        <position position="209"/>
    </location>
</feature>
<keyword evidence="5 10" id="KW-0119">Carbohydrate metabolism</keyword>
<organism evidence="11 12">
    <name type="scientific">Chlorella sorokiniana</name>
    <name type="common">Freshwater green alga</name>
    <dbReference type="NCBI Taxonomy" id="3076"/>
    <lineage>
        <taxon>Eukaryota</taxon>
        <taxon>Viridiplantae</taxon>
        <taxon>Chlorophyta</taxon>
        <taxon>core chlorophytes</taxon>
        <taxon>Trebouxiophyceae</taxon>
        <taxon>Chlorellales</taxon>
        <taxon>Chlorellaceae</taxon>
        <taxon>Chlorella clade</taxon>
        <taxon>Chlorella</taxon>
    </lineage>
</organism>
<dbReference type="GO" id="GO:0016161">
    <property type="term" value="F:beta-amylase activity"/>
    <property type="evidence" value="ECO:0007669"/>
    <property type="project" value="UniProtKB-EC"/>
</dbReference>
<evidence type="ECO:0000256" key="4">
    <source>
        <dbReference type="ARBA" id="ARBA00022801"/>
    </source>
</evidence>
<reference evidence="11" key="2">
    <citation type="submission" date="2018-02" db="EMBL/GenBank/DDBJ databases">
        <authorList>
            <person name="Cohen D.B."/>
            <person name="Kent A.D."/>
        </authorList>
    </citation>
    <scope>NUCLEOTIDE SEQUENCE</scope>
    <source>
        <strain evidence="11">1602</strain>
    </source>
</reference>
<protein>
    <recommendedName>
        <fullName evidence="3 10">Beta-amylase</fullName>
        <ecNumber evidence="3 10">3.2.1.2</ecNumber>
    </recommendedName>
</protein>
<dbReference type="OrthoDB" id="1660156at2759"/>
<feature type="binding site" evidence="9">
    <location>
        <position position="125"/>
    </location>
    <ligand>
        <name>substrate</name>
    </ligand>
</feature>
<dbReference type="Proteomes" id="UP000239899">
    <property type="component" value="Unassembled WGS sequence"/>
</dbReference>
<feature type="binding site" evidence="9">
    <location>
        <position position="465"/>
    </location>
    <ligand>
        <name>substrate</name>
    </ligand>
</feature>
<comment type="catalytic activity">
    <reaction evidence="1 10">
        <text>Hydrolysis of (1-&gt;4)-alpha-D-glucosidic linkages in polysaccharides so as to remove successive maltose units from the non-reducing ends of the chains.</text>
        <dbReference type="EC" id="3.2.1.2"/>
    </reaction>
</comment>
<feature type="binding site" evidence="9">
    <location>
        <position position="345"/>
    </location>
    <ligand>
        <name>substrate</name>
    </ligand>
</feature>
<name>A0A2P6TSE2_CHLSO</name>
<feature type="binding site" evidence="9">
    <location>
        <position position="392"/>
    </location>
    <ligand>
        <name>substrate</name>
    </ligand>
</feature>
<dbReference type="STRING" id="3076.A0A2P6TSE2"/>
<dbReference type="Gene3D" id="3.20.20.80">
    <property type="entry name" value="Glycosidases"/>
    <property type="match status" value="1"/>
</dbReference>
<evidence type="ECO:0000256" key="2">
    <source>
        <dbReference type="ARBA" id="ARBA00005652"/>
    </source>
</evidence>
<dbReference type="InterPro" id="IPR017853">
    <property type="entry name" value="GH"/>
</dbReference>
<evidence type="ECO:0000256" key="5">
    <source>
        <dbReference type="ARBA" id="ARBA00023277"/>
    </source>
</evidence>
<gene>
    <name evidence="11" type="ORF">C2E21_3868</name>
</gene>
<evidence type="ECO:0000256" key="6">
    <source>
        <dbReference type="ARBA" id="ARBA00023295"/>
    </source>
</evidence>
<evidence type="ECO:0000313" key="11">
    <source>
        <dbReference type="EMBL" id="PRW56985.1"/>
    </source>
</evidence>
<dbReference type="EMBL" id="LHPG02000007">
    <property type="protein sequence ID" value="PRW56984.1"/>
    <property type="molecule type" value="Genomic_DNA"/>
</dbReference>
<accession>A0A2P6TSE2</accession>
<evidence type="ECO:0000256" key="7">
    <source>
        <dbReference type="ARBA" id="ARBA00023326"/>
    </source>
</evidence>
<dbReference type="PRINTS" id="PR00750">
    <property type="entry name" value="BETAAMYLASE"/>
</dbReference>
<feature type="binding site" evidence="9">
    <location>
        <position position="117"/>
    </location>
    <ligand>
        <name>substrate</name>
    </ligand>
</feature>
<dbReference type="PROSITE" id="PS00679">
    <property type="entry name" value="BETA_AMYLASE_2"/>
    <property type="match status" value="1"/>
</dbReference>
<proteinExistence type="inferred from homology"/>
<dbReference type="SUPFAM" id="SSF51445">
    <property type="entry name" value="(Trans)glycosidases"/>
    <property type="match status" value="1"/>
</dbReference>
<feature type="binding site" evidence="9">
    <location>
        <begin position="431"/>
        <end position="432"/>
    </location>
    <ligand>
        <name>substrate</name>
    </ligand>
</feature>